<evidence type="ECO:0000256" key="1">
    <source>
        <dbReference type="SAM" id="MobiDB-lite"/>
    </source>
</evidence>
<proteinExistence type="predicted"/>
<dbReference type="GO" id="GO:0003677">
    <property type="term" value="F:DNA binding"/>
    <property type="evidence" value="ECO:0007669"/>
    <property type="project" value="UniProtKB-KW"/>
</dbReference>
<dbReference type="STRING" id="211114.SAMN04489726_7578"/>
<feature type="transmembrane region" description="Helical" evidence="2">
    <location>
        <begin position="38"/>
        <end position="58"/>
    </location>
</feature>
<evidence type="ECO:0000313" key="3">
    <source>
        <dbReference type="EMBL" id="SDN64904.1"/>
    </source>
</evidence>
<reference evidence="3 4" key="1">
    <citation type="submission" date="2016-10" db="EMBL/GenBank/DDBJ databases">
        <authorList>
            <person name="de Groot N.N."/>
        </authorList>
    </citation>
    <scope>NUCLEOTIDE SEQUENCE [LARGE SCALE GENOMIC DNA]</scope>
    <source>
        <strain evidence="3 4">DSM 44149</strain>
    </source>
</reference>
<keyword evidence="4" id="KW-1185">Reference proteome</keyword>
<evidence type="ECO:0000256" key="2">
    <source>
        <dbReference type="SAM" id="Phobius"/>
    </source>
</evidence>
<protein>
    <submittedName>
        <fullName evidence="3">DNA-binding transcriptional regulator of glucitol operon</fullName>
    </submittedName>
</protein>
<keyword evidence="2" id="KW-0472">Membrane</keyword>
<dbReference type="eggNOG" id="COG1566">
    <property type="taxonomic scope" value="Bacteria"/>
</dbReference>
<keyword evidence="2" id="KW-1133">Transmembrane helix</keyword>
<sequence length="152" mass="17631">MRLIVTGRESLPEHTVTRSPDAAVYRRRVLARLLTPRWLVLHVLAVLWVVICCALGWWQWERSQSAGGSWLNLGYALQWPLFALFGVYMWVRTARMELAEERGEAPQEPAPVQVKPTSYGRRPVVTAAPDEADPELDEYNRYLRELRDQETR</sequence>
<dbReference type="EMBL" id="LT629701">
    <property type="protein sequence ID" value="SDN64904.1"/>
    <property type="molecule type" value="Genomic_DNA"/>
</dbReference>
<dbReference type="Proteomes" id="UP000183376">
    <property type="component" value="Chromosome I"/>
</dbReference>
<dbReference type="AlphaFoldDB" id="A0A1H0D409"/>
<feature type="transmembrane region" description="Helical" evidence="2">
    <location>
        <begin position="70"/>
        <end position="91"/>
    </location>
</feature>
<keyword evidence="2" id="KW-0812">Transmembrane</keyword>
<organism evidence="3 4">
    <name type="scientific">Allokutzneria albata</name>
    <name type="common">Kibdelosporangium albatum</name>
    <dbReference type="NCBI Taxonomy" id="211114"/>
    <lineage>
        <taxon>Bacteria</taxon>
        <taxon>Bacillati</taxon>
        <taxon>Actinomycetota</taxon>
        <taxon>Actinomycetes</taxon>
        <taxon>Pseudonocardiales</taxon>
        <taxon>Pseudonocardiaceae</taxon>
        <taxon>Allokutzneria</taxon>
    </lineage>
</organism>
<name>A0A1H0D409_ALLAB</name>
<evidence type="ECO:0000313" key="4">
    <source>
        <dbReference type="Proteomes" id="UP000183376"/>
    </source>
</evidence>
<gene>
    <name evidence="3" type="ORF">SAMN04489726_7578</name>
</gene>
<keyword evidence="3" id="KW-0238">DNA-binding</keyword>
<accession>A0A1H0D409</accession>
<feature type="region of interest" description="Disordered" evidence="1">
    <location>
        <begin position="101"/>
        <end position="133"/>
    </location>
</feature>